<sequence>MGRKLNICCQTAVTKVNGPLPHLLYLKIASCRLTNIAFHAVNLATFEYRGLAVPIDLSKSSELKCANIWYYGDTLEHTITVLANVLINVQHLTLDTACEPPKIPCLMHYRCKFSRMT</sequence>
<dbReference type="InterPro" id="IPR055357">
    <property type="entry name" value="LRR_At1g61320_AtMIF1"/>
</dbReference>
<dbReference type="PANTHER" id="PTHR34145:SF57">
    <property type="entry name" value="F-BOX DOMAIN-CONTAINING PROTEIN"/>
    <property type="match status" value="1"/>
</dbReference>
<dbReference type="Gramene" id="TuG1812G0400003958.01.T01">
    <property type="protein sequence ID" value="TuG1812G0400003958.01.T01"/>
    <property type="gene ID" value="TuG1812G0400003958.01"/>
</dbReference>
<dbReference type="PANTHER" id="PTHR34145">
    <property type="entry name" value="OS02G0105600 PROTEIN"/>
    <property type="match status" value="1"/>
</dbReference>
<protein>
    <recommendedName>
        <fullName evidence="1">At1g61320/AtMIF1 LRR domain-containing protein</fullName>
    </recommendedName>
</protein>
<dbReference type="Pfam" id="PF23622">
    <property type="entry name" value="LRR_At1g61320_AtMIF1"/>
    <property type="match status" value="1"/>
</dbReference>
<feature type="domain" description="At1g61320/AtMIF1 LRR" evidence="1">
    <location>
        <begin position="5"/>
        <end position="107"/>
    </location>
</feature>
<dbReference type="AlphaFoldDB" id="A0A8R7UB11"/>
<evidence type="ECO:0000313" key="2">
    <source>
        <dbReference type="EnsemblPlants" id="TuG1812G0400003958.01.T01"/>
    </source>
</evidence>
<dbReference type="InterPro" id="IPR053772">
    <property type="entry name" value="At1g61320/At1g61330-like"/>
</dbReference>
<name>A0A8R7UB11_TRIUA</name>
<dbReference type="EnsemblPlants" id="TuG1812G0400003958.01.T01">
    <property type="protein sequence ID" value="TuG1812G0400003958.01.T01"/>
    <property type="gene ID" value="TuG1812G0400003958.01"/>
</dbReference>
<keyword evidence="3" id="KW-1185">Reference proteome</keyword>
<evidence type="ECO:0000259" key="1">
    <source>
        <dbReference type="Pfam" id="PF23622"/>
    </source>
</evidence>
<reference evidence="2" key="2">
    <citation type="submission" date="2018-03" db="EMBL/GenBank/DDBJ databases">
        <title>The Triticum urartu genome reveals the dynamic nature of wheat genome evolution.</title>
        <authorList>
            <person name="Ling H."/>
            <person name="Ma B."/>
            <person name="Shi X."/>
            <person name="Liu H."/>
            <person name="Dong L."/>
            <person name="Sun H."/>
            <person name="Cao Y."/>
            <person name="Gao Q."/>
            <person name="Zheng S."/>
            <person name="Li Y."/>
            <person name="Yu Y."/>
            <person name="Du H."/>
            <person name="Qi M."/>
            <person name="Li Y."/>
            <person name="Yu H."/>
            <person name="Cui Y."/>
            <person name="Wang N."/>
            <person name="Chen C."/>
            <person name="Wu H."/>
            <person name="Zhao Y."/>
            <person name="Zhang J."/>
            <person name="Li Y."/>
            <person name="Zhou W."/>
            <person name="Zhang B."/>
            <person name="Hu W."/>
            <person name="Eijk M."/>
            <person name="Tang J."/>
            <person name="Witsenboer H."/>
            <person name="Zhao S."/>
            <person name="Li Z."/>
            <person name="Zhang A."/>
            <person name="Wang D."/>
            <person name="Liang C."/>
        </authorList>
    </citation>
    <scope>NUCLEOTIDE SEQUENCE [LARGE SCALE GENOMIC DNA]</scope>
    <source>
        <strain evidence="2">cv. G1812</strain>
    </source>
</reference>
<proteinExistence type="predicted"/>
<evidence type="ECO:0000313" key="3">
    <source>
        <dbReference type="Proteomes" id="UP000015106"/>
    </source>
</evidence>
<reference evidence="3" key="1">
    <citation type="journal article" date="2013" name="Nature">
        <title>Draft genome of the wheat A-genome progenitor Triticum urartu.</title>
        <authorList>
            <person name="Ling H.Q."/>
            <person name="Zhao S."/>
            <person name="Liu D."/>
            <person name="Wang J."/>
            <person name="Sun H."/>
            <person name="Zhang C."/>
            <person name="Fan H."/>
            <person name="Li D."/>
            <person name="Dong L."/>
            <person name="Tao Y."/>
            <person name="Gao C."/>
            <person name="Wu H."/>
            <person name="Li Y."/>
            <person name="Cui Y."/>
            <person name="Guo X."/>
            <person name="Zheng S."/>
            <person name="Wang B."/>
            <person name="Yu K."/>
            <person name="Liang Q."/>
            <person name="Yang W."/>
            <person name="Lou X."/>
            <person name="Chen J."/>
            <person name="Feng M."/>
            <person name="Jian J."/>
            <person name="Zhang X."/>
            <person name="Luo G."/>
            <person name="Jiang Y."/>
            <person name="Liu J."/>
            <person name="Wang Z."/>
            <person name="Sha Y."/>
            <person name="Zhang B."/>
            <person name="Wu H."/>
            <person name="Tang D."/>
            <person name="Shen Q."/>
            <person name="Xue P."/>
            <person name="Zou S."/>
            <person name="Wang X."/>
            <person name="Liu X."/>
            <person name="Wang F."/>
            <person name="Yang Y."/>
            <person name="An X."/>
            <person name="Dong Z."/>
            <person name="Zhang K."/>
            <person name="Zhang X."/>
            <person name="Luo M.C."/>
            <person name="Dvorak J."/>
            <person name="Tong Y."/>
            <person name="Wang J."/>
            <person name="Yang H."/>
            <person name="Li Z."/>
            <person name="Wang D."/>
            <person name="Zhang A."/>
            <person name="Wang J."/>
        </authorList>
    </citation>
    <scope>NUCLEOTIDE SEQUENCE</scope>
    <source>
        <strain evidence="3">cv. G1812</strain>
    </source>
</reference>
<organism evidence="2 3">
    <name type="scientific">Triticum urartu</name>
    <name type="common">Red wild einkorn</name>
    <name type="synonym">Crithodium urartu</name>
    <dbReference type="NCBI Taxonomy" id="4572"/>
    <lineage>
        <taxon>Eukaryota</taxon>
        <taxon>Viridiplantae</taxon>
        <taxon>Streptophyta</taxon>
        <taxon>Embryophyta</taxon>
        <taxon>Tracheophyta</taxon>
        <taxon>Spermatophyta</taxon>
        <taxon>Magnoliopsida</taxon>
        <taxon>Liliopsida</taxon>
        <taxon>Poales</taxon>
        <taxon>Poaceae</taxon>
        <taxon>BOP clade</taxon>
        <taxon>Pooideae</taxon>
        <taxon>Triticodae</taxon>
        <taxon>Triticeae</taxon>
        <taxon>Triticinae</taxon>
        <taxon>Triticum</taxon>
    </lineage>
</organism>
<dbReference type="Proteomes" id="UP000015106">
    <property type="component" value="Chromosome 4"/>
</dbReference>
<accession>A0A8R7UB11</accession>
<reference evidence="2" key="3">
    <citation type="submission" date="2022-06" db="UniProtKB">
        <authorList>
            <consortium name="EnsemblPlants"/>
        </authorList>
    </citation>
    <scope>IDENTIFICATION</scope>
</reference>